<comment type="caution">
    <text evidence="1">The sequence shown here is derived from an EMBL/GenBank/DDBJ whole genome shotgun (WGS) entry which is preliminary data.</text>
</comment>
<reference evidence="1" key="1">
    <citation type="submission" date="2019-08" db="EMBL/GenBank/DDBJ databases">
        <authorList>
            <person name="Kucharzyk K."/>
            <person name="Murdoch R.W."/>
            <person name="Higgins S."/>
            <person name="Loffler F."/>
        </authorList>
    </citation>
    <scope>NUCLEOTIDE SEQUENCE</scope>
</reference>
<evidence type="ECO:0000313" key="1">
    <source>
        <dbReference type="EMBL" id="MPM95749.1"/>
    </source>
</evidence>
<name>A0A645E2I5_9ZZZZ</name>
<proteinExistence type="predicted"/>
<sequence length="286" mass="32209">MQHAQVGDTAAVAEIQRDEVGAIFQWFDVLAGEVGFAFADIGAAFKRFAVAFGECFHIRAHLPATDFDEPDELHARMRCNQRFHLLVGQSAVAHHKLRQVWQQRELLRNRFHAVDGDIADVRFGCCGVDGNAKEVDTPEKLGLRQRGGERRHIFGCEFLPGEVDGFQFDKTTERGCKRACVWDRRALEIKRGGGGRVALSQNIHAPADFAIGQLGGSRLERFIVLHCPCVYLRQRGKERKAGEFLRRRVRRQGELCACAVKACAAERDTPGNFAVGQRRDKRRDRV</sequence>
<dbReference type="AlphaFoldDB" id="A0A645E2I5"/>
<accession>A0A645E2I5</accession>
<gene>
    <name evidence="1" type="ORF">SDC9_142904</name>
</gene>
<organism evidence="1">
    <name type="scientific">bioreactor metagenome</name>
    <dbReference type="NCBI Taxonomy" id="1076179"/>
    <lineage>
        <taxon>unclassified sequences</taxon>
        <taxon>metagenomes</taxon>
        <taxon>ecological metagenomes</taxon>
    </lineage>
</organism>
<protein>
    <submittedName>
        <fullName evidence="1">Uncharacterized protein</fullName>
    </submittedName>
</protein>
<dbReference type="EMBL" id="VSSQ01042206">
    <property type="protein sequence ID" value="MPM95749.1"/>
    <property type="molecule type" value="Genomic_DNA"/>
</dbReference>